<dbReference type="AlphaFoldDB" id="A0A0F9E1D6"/>
<reference evidence="1" key="1">
    <citation type="journal article" date="2015" name="Nature">
        <title>Complex archaea that bridge the gap between prokaryotes and eukaryotes.</title>
        <authorList>
            <person name="Spang A."/>
            <person name="Saw J.H."/>
            <person name="Jorgensen S.L."/>
            <person name="Zaremba-Niedzwiedzka K."/>
            <person name="Martijn J."/>
            <person name="Lind A.E."/>
            <person name="van Eijk R."/>
            <person name="Schleper C."/>
            <person name="Guy L."/>
            <person name="Ettema T.J."/>
        </authorList>
    </citation>
    <scope>NUCLEOTIDE SEQUENCE</scope>
</reference>
<evidence type="ECO:0000313" key="1">
    <source>
        <dbReference type="EMBL" id="KKL67809.1"/>
    </source>
</evidence>
<proteinExistence type="predicted"/>
<comment type="caution">
    <text evidence="1">The sequence shown here is derived from an EMBL/GenBank/DDBJ whole genome shotgun (WGS) entry which is preliminary data.</text>
</comment>
<organism evidence="1">
    <name type="scientific">marine sediment metagenome</name>
    <dbReference type="NCBI Taxonomy" id="412755"/>
    <lineage>
        <taxon>unclassified sequences</taxon>
        <taxon>metagenomes</taxon>
        <taxon>ecological metagenomes</taxon>
    </lineage>
</organism>
<evidence type="ECO:0008006" key="4">
    <source>
        <dbReference type="Google" id="ProtNLM"/>
    </source>
</evidence>
<evidence type="ECO:0000313" key="2">
    <source>
        <dbReference type="EMBL" id="KKM02723.1"/>
    </source>
</evidence>
<name>A0A0F9E1D6_9ZZZZ</name>
<feature type="non-terminal residue" evidence="1">
    <location>
        <position position="1"/>
    </location>
</feature>
<accession>A0A0F9E1D6</accession>
<evidence type="ECO:0000313" key="3">
    <source>
        <dbReference type="EMBL" id="KKM59874.1"/>
    </source>
</evidence>
<gene>
    <name evidence="3" type="ORF">LCGC14_1547590</name>
    <name evidence="2" type="ORF">LCGC14_1781530</name>
    <name evidence="1" type="ORF">LCGC14_2131280</name>
</gene>
<dbReference type="EMBL" id="LAZR01026742">
    <property type="protein sequence ID" value="KKL67809.1"/>
    <property type="molecule type" value="Genomic_DNA"/>
</dbReference>
<dbReference type="EMBL" id="LAZR01011784">
    <property type="protein sequence ID" value="KKM59874.1"/>
    <property type="molecule type" value="Genomic_DNA"/>
</dbReference>
<sequence length="150" mass="17945">RVHSLQRRRNRIPMTSTTMCHFRNAILEMPFDQKSWYAKNRDDQRRKANIRVEKKRLRNMKLRALYLSSRPCTDCGEPPDPDTPFEFDHREGMKNGSRRVSDLVTKGTNHIVMLREFKKCDVVCPSCHKQRTYDRGQWKRRVTQLGEIRP</sequence>
<protein>
    <recommendedName>
        <fullName evidence="4">HNH domain-containing protein</fullName>
    </recommendedName>
</protein>
<dbReference type="EMBL" id="LAZR01016856">
    <property type="protein sequence ID" value="KKM02723.1"/>
    <property type="molecule type" value="Genomic_DNA"/>
</dbReference>